<feature type="binding site" evidence="15">
    <location>
        <position position="538"/>
    </location>
    <ligand>
        <name>Zn(2+)</name>
        <dbReference type="ChEBI" id="CHEBI:29105"/>
        <note>catalytic</note>
    </ligand>
</feature>
<dbReference type="GO" id="GO:0006508">
    <property type="term" value="P:proteolysis"/>
    <property type="evidence" value="ECO:0007669"/>
    <property type="project" value="UniProtKB-KW"/>
</dbReference>
<feature type="domain" description="AAA+ ATPase" evidence="17">
    <location>
        <begin position="231"/>
        <end position="372"/>
    </location>
</feature>
<comment type="similarity">
    <text evidence="14 15">In the central section; belongs to the AAA ATPase family.</text>
</comment>
<comment type="function">
    <text evidence="15">Acts as a processive, ATP-dependent zinc metallopeptidase for both cytoplasmic and membrane proteins. Plays a role in the quality control of integral membrane proteins.</text>
</comment>
<evidence type="ECO:0000256" key="11">
    <source>
        <dbReference type="ARBA" id="ARBA00022989"/>
    </source>
</evidence>
<name>A0A839SGA9_9SPHI</name>
<dbReference type="InterPro" id="IPR003593">
    <property type="entry name" value="AAA+_ATPase"/>
</dbReference>
<gene>
    <name evidence="15" type="primary">ftsH</name>
    <name evidence="18" type="ORF">FHS11_002785</name>
</gene>
<evidence type="ECO:0000259" key="17">
    <source>
        <dbReference type="SMART" id="SM00382"/>
    </source>
</evidence>
<dbReference type="NCBIfam" id="TIGR01241">
    <property type="entry name" value="FtsH_fam"/>
    <property type="match status" value="1"/>
</dbReference>
<protein>
    <recommendedName>
        <fullName evidence="15">ATP-dependent zinc metalloprotease FtsH</fullName>
        <ecNumber evidence="15">3.4.24.-</ecNumber>
    </recommendedName>
</protein>
<feature type="binding site" evidence="15">
    <location>
        <position position="467"/>
    </location>
    <ligand>
        <name>Zn(2+)</name>
        <dbReference type="ChEBI" id="CHEBI:29105"/>
        <note>catalytic</note>
    </ligand>
</feature>
<keyword evidence="18" id="KW-0131">Cell cycle</keyword>
<feature type="active site" evidence="15">
    <location>
        <position position="464"/>
    </location>
</feature>
<organism evidence="18 19">
    <name type="scientific">Mucilaginibacter gotjawali</name>
    <dbReference type="NCBI Taxonomy" id="1550579"/>
    <lineage>
        <taxon>Bacteria</taxon>
        <taxon>Pseudomonadati</taxon>
        <taxon>Bacteroidota</taxon>
        <taxon>Sphingobacteriia</taxon>
        <taxon>Sphingobacteriales</taxon>
        <taxon>Sphingobacteriaceae</taxon>
        <taxon>Mucilaginibacter</taxon>
    </lineage>
</organism>
<comment type="cofactor">
    <cofactor evidence="15">
        <name>Zn(2+)</name>
        <dbReference type="ChEBI" id="CHEBI:29105"/>
    </cofactor>
    <text evidence="15">Binds 1 zinc ion per subunit.</text>
</comment>
<dbReference type="HAMAP" id="MF_01458">
    <property type="entry name" value="FtsH"/>
    <property type="match status" value="1"/>
</dbReference>
<dbReference type="SUPFAM" id="SSF52540">
    <property type="entry name" value="P-loop containing nucleoside triphosphate hydrolases"/>
    <property type="match status" value="1"/>
</dbReference>
<reference evidence="18" key="1">
    <citation type="submission" date="2020-08" db="EMBL/GenBank/DDBJ databases">
        <title>Genomic Encyclopedia of Type Strains, Phase III (KMG-III): the genomes of soil and plant-associated and newly described type strains.</title>
        <authorList>
            <person name="Whitman W."/>
        </authorList>
    </citation>
    <scope>NUCLEOTIDE SEQUENCE [LARGE SCALE GENOMIC DNA]</scope>
    <source>
        <strain evidence="18">CECT 8628</strain>
    </source>
</reference>
<dbReference type="Pfam" id="PF17862">
    <property type="entry name" value="AAA_lid_3"/>
    <property type="match status" value="1"/>
</dbReference>
<dbReference type="GO" id="GO:0030163">
    <property type="term" value="P:protein catabolic process"/>
    <property type="evidence" value="ECO:0007669"/>
    <property type="project" value="UniProtKB-UniRule"/>
</dbReference>
<dbReference type="GO" id="GO:0004176">
    <property type="term" value="F:ATP-dependent peptidase activity"/>
    <property type="evidence" value="ECO:0007669"/>
    <property type="project" value="InterPro"/>
</dbReference>
<dbReference type="Pfam" id="PF06480">
    <property type="entry name" value="FtsH_ext"/>
    <property type="match status" value="1"/>
</dbReference>
<evidence type="ECO:0000256" key="14">
    <source>
        <dbReference type="ARBA" id="ARBA00061570"/>
    </source>
</evidence>
<comment type="similarity">
    <text evidence="3">In the N-terminal section; belongs to the AAA ATPase family.</text>
</comment>
<evidence type="ECO:0000256" key="4">
    <source>
        <dbReference type="ARBA" id="ARBA00022670"/>
    </source>
</evidence>
<keyword evidence="12 15" id="KW-0482">Metalloprotease</keyword>
<keyword evidence="8 15" id="KW-0378">Hydrolase</keyword>
<dbReference type="InterPro" id="IPR041569">
    <property type="entry name" value="AAA_lid_3"/>
</dbReference>
<dbReference type="Gene3D" id="3.40.1690.20">
    <property type="match status" value="1"/>
</dbReference>
<feature type="transmembrane region" description="Helical" evidence="15">
    <location>
        <begin position="143"/>
        <end position="164"/>
    </location>
</feature>
<keyword evidence="6 15" id="KW-0479">Metal-binding</keyword>
<evidence type="ECO:0000256" key="5">
    <source>
        <dbReference type="ARBA" id="ARBA00022692"/>
    </source>
</evidence>
<dbReference type="InterPro" id="IPR011546">
    <property type="entry name" value="Pept_M41_FtsH_extracell"/>
</dbReference>
<keyword evidence="19" id="KW-1185">Reference proteome</keyword>
<evidence type="ECO:0000256" key="3">
    <source>
        <dbReference type="ARBA" id="ARBA00010550"/>
    </source>
</evidence>
<dbReference type="Gene3D" id="3.40.50.300">
    <property type="entry name" value="P-loop containing nucleotide triphosphate hydrolases"/>
    <property type="match status" value="1"/>
</dbReference>
<dbReference type="InterPro" id="IPR003959">
    <property type="entry name" value="ATPase_AAA_core"/>
</dbReference>
<comment type="similarity">
    <text evidence="2 15">In the C-terminal section; belongs to the peptidase M41 family.</text>
</comment>
<dbReference type="InterPro" id="IPR003960">
    <property type="entry name" value="ATPase_AAA_CS"/>
</dbReference>
<dbReference type="GO" id="GO:0008270">
    <property type="term" value="F:zinc ion binding"/>
    <property type="evidence" value="ECO:0007669"/>
    <property type="project" value="UniProtKB-UniRule"/>
</dbReference>
<keyword evidence="18" id="KW-0132">Cell division</keyword>
<evidence type="ECO:0000256" key="9">
    <source>
        <dbReference type="ARBA" id="ARBA00022833"/>
    </source>
</evidence>
<dbReference type="RefSeq" id="WP_183476018.1">
    <property type="nucleotide sequence ID" value="NZ_JACHWX010000007.1"/>
</dbReference>
<dbReference type="InterPro" id="IPR050928">
    <property type="entry name" value="ATP-dep_Zn_Metalloprotease"/>
</dbReference>
<dbReference type="FunFam" id="1.20.58.760:FF:000003">
    <property type="entry name" value="AFG3-like AAA ATPase 2"/>
    <property type="match status" value="1"/>
</dbReference>
<evidence type="ECO:0000256" key="6">
    <source>
        <dbReference type="ARBA" id="ARBA00022723"/>
    </source>
</evidence>
<comment type="subunit">
    <text evidence="15">Homohexamer.</text>
</comment>
<evidence type="ECO:0000256" key="15">
    <source>
        <dbReference type="HAMAP-Rule" id="MF_01458"/>
    </source>
</evidence>
<keyword evidence="4 15" id="KW-0645">Protease</keyword>
<evidence type="ECO:0000256" key="8">
    <source>
        <dbReference type="ARBA" id="ARBA00022801"/>
    </source>
</evidence>
<dbReference type="InterPro" id="IPR005936">
    <property type="entry name" value="FtsH"/>
</dbReference>
<evidence type="ECO:0000256" key="1">
    <source>
        <dbReference type="ARBA" id="ARBA00004141"/>
    </source>
</evidence>
<dbReference type="PANTHER" id="PTHR43655:SF2">
    <property type="entry name" value="AFG3 LIKE MATRIX AAA PEPTIDASE SUBUNIT 2, ISOFORM A"/>
    <property type="match status" value="1"/>
</dbReference>
<dbReference type="Proteomes" id="UP000539265">
    <property type="component" value="Unassembled WGS sequence"/>
</dbReference>
<dbReference type="Pfam" id="PF00004">
    <property type="entry name" value="AAA"/>
    <property type="match status" value="1"/>
</dbReference>
<keyword evidence="11 15" id="KW-1133">Transmembrane helix</keyword>
<keyword evidence="13 15" id="KW-0472">Membrane</keyword>
<evidence type="ECO:0000313" key="19">
    <source>
        <dbReference type="Proteomes" id="UP000539265"/>
    </source>
</evidence>
<evidence type="ECO:0000256" key="16">
    <source>
        <dbReference type="RuleBase" id="RU003651"/>
    </source>
</evidence>
<dbReference type="EC" id="3.4.24.-" evidence="15"/>
<dbReference type="GO" id="GO:0051301">
    <property type="term" value="P:cell division"/>
    <property type="evidence" value="ECO:0007669"/>
    <property type="project" value="UniProtKB-KW"/>
</dbReference>
<comment type="similarity">
    <text evidence="16">Belongs to the AAA ATPase family.</text>
</comment>
<keyword evidence="9 15" id="KW-0862">Zinc</keyword>
<dbReference type="InterPro" id="IPR000642">
    <property type="entry name" value="Peptidase_M41"/>
</dbReference>
<keyword evidence="15" id="KW-1003">Cell membrane</keyword>
<dbReference type="FunFam" id="3.40.50.300:FF:000001">
    <property type="entry name" value="ATP-dependent zinc metalloprotease FtsH"/>
    <property type="match status" value="1"/>
</dbReference>
<dbReference type="Pfam" id="PF01434">
    <property type="entry name" value="Peptidase_M41"/>
    <property type="match status" value="1"/>
</dbReference>
<dbReference type="PANTHER" id="PTHR43655">
    <property type="entry name" value="ATP-DEPENDENT PROTEASE"/>
    <property type="match status" value="1"/>
</dbReference>
<dbReference type="InterPro" id="IPR027417">
    <property type="entry name" value="P-loop_NTPase"/>
</dbReference>
<evidence type="ECO:0000256" key="7">
    <source>
        <dbReference type="ARBA" id="ARBA00022741"/>
    </source>
</evidence>
<accession>A0A839SGA9</accession>
<dbReference type="SUPFAM" id="SSF140990">
    <property type="entry name" value="FtsH protease domain-like"/>
    <property type="match status" value="1"/>
</dbReference>
<evidence type="ECO:0000256" key="13">
    <source>
        <dbReference type="ARBA" id="ARBA00023136"/>
    </source>
</evidence>
<feature type="binding site" evidence="15">
    <location>
        <position position="463"/>
    </location>
    <ligand>
        <name>Zn(2+)</name>
        <dbReference type="ChEBI" id="CHEBI:29105"/>
        <note>catalytic</note>
    </ligand>
</feature>
<proteinExistence type="inferred from homology"/>
<dbReference type="Gene3D" id="1.10.8.60">
    <property type="match status" value="1"/>
</dbReference>
<evidence type="ECO:0000313" key="18">
    <source>
        <dbReference type="EMBL" id="MBB3056362.1"/>
    </source>
</evidence>
<dbReference type="Gene3D" id="1.20.58.760">
    <property type="entry name" value="Peptidase M41"/>
    <property type="match status" value="1"/>
</dbReference>
<dbReference type="GO" id="GO:0016887">
    <property type="term" value="F:ATP hydrolysis activity"/>
    <property type="evidence" value="ECO:0007669"/>
    <property type="project" value="UniProtKB-UniRule"/>
</dbReference>
<dbReference type="SMART" id="SM00382">
    <property type="entry name" value="AAA"/>
    <property type="match status" value="1"/>
</dbReference>
<comment type="caution">
    <text evidence="18">The sequence shown here is derived from an EMBL/GenBank/DDBJ whole genome shotgun (WGS) entry which is preliminary data.</text>
</comment>
<dbReference type="GO" id="GO:0004222">
    <property type="term" value="F:metalloendopeptidase activity"/>
    <property type="evidence" value="ECO:0007669"/>
    <property type="project" value="InterPro"/>
</dbReference>
<sequence>MKPPKKIKQLPEQPELRGKWPGMFWIYLVILALFFIFPGINYSSPNETTWQQFEKDMLSRKAVEKLTVINNEKVDVYIKKAFAADKYFKKVFDTGNPKETSKGPHYRFTIGSPEIFERKLDEAEKNFPVADKVPVTYIKETNYIGNIMSWILPFLLISGFLYFLMRRSSTLGQGEGSIFNFGKTTATLFGKENSAVTFKDVAGLEDAQMEVREIVDFLKNPGVYTRLGAKIPKGAILVGPPGTGKTLLAKAVAGEARVPFFSISGSEFVEMFVGVGASRVRDLFKRAKEKAPCIIFIDEIDAIGRSRGKGAFLTGSNDERESTLNQLLTEMDGFGTNNGVIVLAASNRADILDPALLRPGRFDRHIYLELPNLTEREAIFKVHLRPIITDTSVDVHFLATQTPGFSGADIANICNESALIAARKKENKVNKQDFTDAIDRVVAGSEKKGKIISPEEKKTIAYHEAGHAIVSWFLKSVDPLIKVSIIPRGKSLGAAWYLPEEKQLIRKSAFHENLCAALGGRAAEEVIFGEVSSGALDDLEKATKEAYTMVAYYGFNQKIGNTSYYDSTGQRDSSFQKPFSEETGRLIDEEVRKLVDEAYEKTKELLIEKKQFLVNIAELLLKKEVIYKEDLEGILGKREGGLPVWPSKKTIKKEAIIR</sequence>
<keyword evidence="10 15" id="KW-0067">ATP-binding</keyword>
<dbReference type="EMBL" id="JACHWX010000007">
    <property type="protein sequence ID" value="MBB3056362.1"/>
    <property type="molecule type" value="Genomic_DNA"/>
</dbReference>
<comment type="subcellular location">
    <subcellularLocation>
        <location evidence="15">Cell membrane</location>
        <topology evidence="15">Multi-pass membrane protein</topology>
        <orientation evidence="15">Cytoplasmic side</orientation>
    </subcellularLocation>
    <subcellularLocation>
        <location evidence="1">Membrane</location>
        <topology evidence="1">Multi-pass membrane protein</topology>
    </subcellularLocation>
</comment>
<evidence type="ECO:0000256" key="12">
    <source>
        <dbReference type="ARBA" id="ARBA00023049"/>
    </source>
</evidence>
<evidence type="ECO:0000256" key="10">
    <source>
        <dbReference type="ARBA" id="ARBA00022840"/>
    </source>
</evidence>
<evidence type="ECO:0000256" key="2">
    <source>
        <dbReference type="ARBA" id="ARBA00010044"/>
    </source>
</evidence>
<dbReference type="GO" id="GO:0005524">
    <property type="term" value="F:ATP binding"/>
    <property type="evidence" value="ECO:0007669"/>
    <property type="project" value="UniProtKB-UniRule"/>
</dbReference>
<dbReference type="FunFam" id="1.10.8.60:FF:000001">
    <property type="entry name" value="ATP-dependent zinc metalloprotease FtsH"/>
    <property type="match status" value="1"/>
</dbReference>
<keyword evidence="5 15" id="KW-0812">Transmembrane</keyword>
<dbReference type="PROSITE" id="PS00674">
    <property type="entry name" value="AAA"/>
    <property type="match status" value="1"/>
</dbReference>
<dbReference type="CDD" id="cd19501">
    <property type="entry name" value="RecA-like_FtsH"/>
    <property type="match status" value="1"/>
</dbReference>
<dbReference type="AlphaFoldDB" id="A0A839SGA9"/>
<feature type="binding site" evidence="15">
    <location>
        <begin position="239"/>
        <end position="246"/>
    </location>
    <ligand>
        <name>ATP</name>
        <dbReference type="ChEBI" id="CHEBI:30616"/>
    </ligand>
</feature>
<feature type="transmembrane region" description="Helical" evidence="15">
    <location>
        <begin position="20"/>
        <end position="40"/>
    </location>
</feature>
<dbReference type="GO" id="GO:0005886">
    <property type="term" value="C:plasma membrane"/>
    <property type="evidence" value="ECO:0007669"/>
    <property type="project" value="UniProtKB-SubCell"/>
</dbReference>
<keyword evidence="7 15" id="KW-0547">Nucleotide-binding</keyword>
<dbReference type="InterPro" id="IPR037219">
    <property type="entry name" value="Peptidase_M41-like"/>
</dbReference>